<dbReference type="EMBL" id="UINC01116839">
    <property type="protein sequence ID" value="SVC88858.1"/>
    <property type="molecule type" value="Genomic_DNA"/>
</dbReference>
<accession>A0A382QVE3</accession>
<proteinExistence type="predicted"/>
<feature type="non-terminal residue" evidence="1">
    <location>
        <position position="155"/>
    </location>
</feature>
<name>A0A382QVE3_9ZZZZ</name>
<evidence type="ECO:0000313" key="1">
    <source>
        <dbReference type="EMBL" id="SVC88858.1"/>
    </source>
</evidence>
<sequence length="155" mass="16861">MMIKIGTSVFLLIAAGTLSGGGNFGPLLMIAPMVLVGMLWVGPVMDYLGGSAINSLFGGGERLEAKPLYSMAEAKWRQGKAKLAVELIDDELEKFPCDFDGQMLKSQIQMESLHDFPSAECTLLCIARQPQHGAGQIARALYQLADWQQKQGELE</sequence>
<organism evidence="1">
    <name type="scientific">marine metagenome</name>
    <dbReference type="NCBI Taxonomy" id="408172"/>
    <lineage>
        <taxon>unclassified sequences</taxon>
        <taxon>metagenomes</taxon>
        <taxon>ecological metagenomes</taxon>
    </lineage>
</organism>
<gene>
    <name evidence="1" type="ORF">METZ01_LOCUS341712</name>
</gene>
<reference evidence="1" key="1">
    <citation type="submission" date="2018-05" db="EMBL/GenBank/DDBJ databases">
        <authorList>
            <person name="Lanie J.A."/>
            <person name="Ng W.-L."/>
            <person name="Kazmierczak K.M."/>
            <person name="Andrzejewski T.M."/>
            <person name="Davidsen T.M."/>
            <person name="Wayne K.J."/>
            <person name="Tettelin H."/>
            <person name="Glass J.I."/>
            <person name="Rusch D."/>
            <person name="Podicherti R."/>
            <person name="Tsui H.-C.T."/>
            <person name="Winkler M.E."/>
        </authorList>
    </citation>
    <scope>NUCLEOTIDE SEQUENCE</scope>
</reference>
<protein>
    <submittedName>
        <fullName evidence="1">Uncharacterized protein</fullName>
    </submittedName>
</protein>
<dbReference type="AlphaFoldDB" id="A0A382QVE3"/>